<dbReference type="Pfam" id="PF01321">
    <property type="entry name" value="Creatinase_N"/>
    <property type="match status" value="1"/>
</dbReference>
<dbReference type="Gene3D" id="3.40.350.10">
    <property type="entry name" value="Creatinase/prolidase N-terminal domain"/>
    <property type="match status" value="1"/>
</dbReference>
<protein>
    <submittedName>
        <fullName evidence="3">Xaa-Pro aminopeptidase/Xaa-Pro dipeptidase</fullName>
    </submittedName>
</protein>
<dbReference type="Gene3D" id="3.90.230.10">
    <property type="entry name" value="Creatinase/methionine aminopeptidase superfamily"/>
    <property type="match status" value="1"/>
</dbReference>
<feature type="domain" description="Peptidase M24" evidence="1">
    <location>
        <begin position="134"/>
        <end position="338"/>
    </location>
</feature>
<dbReference type="AlphaFoldDB" id="A0A1T4XX16"/>
<evidence type="ECO:0000313" key="4">
    <source>
        <dbReference type="Proteomes" id="UP000190105"/>
    </source>
</evidence>
<sequence length="356" mass="40560">MKRLNKIREIMKENFLDAFLINSPYNKFYLANLYSNSGYLLITRNNQYALVDSRYYVQVKENAKEFNVIEISKERTIFDFLNEVIKKESIKKIGIEGDNLTYDNYMKLAENVKVVFLSISLDSLRAIKTSEEIEKIRTAAQIADKAYKHILSFVKEGMTEKQVERELVRYIKECNGDKESFDIIVASGERGALPHGKASEKIIKRGEFVTIDFGVNYNNYCSDMTRTFLLGEAYNKEMIKIYEIVKKAQWEAVKSVKEGITASYLDSIARNIIEKEGYGKNFGHNLGHGVGILVHEYPIIGKGNDIFLEAGMIITIEPGIYIEGLGGVRIEDDVLVTEEGFEVLTNSDRELISVKG</sequence>
<dbReference type="OrthoDB" id="9806388at2"/>
<dbReference type="STRING" id="1147123.SAMN05443428_11544"/>
<keyword evidence="4" id="KW-1185">Reference proteome</keyword>
<evidence type="ECO:0000259" key="2">
    <source>
        <dbReference type="Pfam" id="PF01321"/>
    </source>
</evidence>
<dbReference type="InterPro" id="IPR029149">
    <property type="entry name" value="Creatin/AminoP/Spt16_N"/>
</dbReference>
<dbReference type="Proteomes" id="UP000190105">
    <property type="component" value="Unassembled WGS sequence"/>
</dbReference>
<keyword evidence="3" id="KW-0031">Aminopeptidase</keyword>
<organism evidence="3 4">
    <name type="scientific">Caloramator quimbayensis</name>
    <dbReference type="NCBI Taxonomy" id="1147123"/>
    <lineage>
        <taxon>Bacteria</taxon>
        <taxon>Bacillati</taxon>
        <taxon>Bacillota</taxon>
        <taxon>Clostridia</taxon>
        <taxon>Eubacteriales</taxon>
        <taxon>Clostridiaceae</taxon>
        <taxon>Caloramator</taxon>
    </lineage>
</organism>
<dbReference type="InterPro" id="IPR000587">
    <property type="entry name" value="Creatinase_N"/>
</dbReference>
<dbReference type="RefSeq" id="WP_078697038.1">
    <property type="nucleotide sequence ID" value="NZ_FUYH01000015.1"/>
</dbReference>
<dbReference type="Pfam" id="PF00557">
    <property type="entry name" value="Peptidase_M24"/>
    <property type="match status" value="1"/>
</dbReference>
<reference evidence="4" key="1">
    <citation type="submission" date="2017-02" db="EMBL/GenBank/DDBJ databases">
        <authorList>
            <person name="Varghese N."/>
            <person name="Submissions S."/>
        </authorList>
    </citation>
    <scope>NUCLEOTIDE SEQUENCE [LARGE SCALE GENOMIC DNA]</scope>
    <source>
        <strain evidence="4">USBA 833</strain>
    </source>
</reference>
<feature type="domain" description="Creatinase N-terminal" evidence="2">
    <location>
        <begin position="3"/>
        <end position="127"/>
    </location>
</feature>
<dbReference type="InterPro" id="IPR000994">
    <property type="entry name" value="Pept_M24"/>
</dbReference>
<gene>
    <name evidence="3" type="ORF">SAMN05443428_11544</name>
</gene>
<accession>A0A1T4XX16</accession>
<evidence type="ECO:0000313" key="3">
    <source>
        <dbReference type="EMBL" id="SKA94044.1"/>
    </source>
</evidence>
<name>A0A1T4XX16_9CLOT</name>
<evidence type="ECO:0000259" key="1">
    <source>
        <dbReference type="Pfam" id="PF00557"/>
    </source>
</evidence>
<dbReference type="GO" id="GO:0004177">
    <property type="term" value="F:aminopeptidase activity"/>
    <property type="evidence" value="ECO:0007669"/>
    <property type="project" value="UniProtKB-KW"/>
</dbReference>
<dbReference type="InterPro" id="IPR036005">
    <property type="entry name" value="Creatinase/aminopeptidase-like"/>
</dbReference>
<dbReference type="PANTHER" id="PTHR46112">
    <property type="entry name" value="AMINOPEPTIDASE"/>
    <property type="match status" value="1"/>
</dbReference>
<dbReference type="CDD" id="cd01092">
    <property type="entry name" value="APP-like"/>
    <property type="match status" value="1"/>
</dbReference>
<proteinExistence type="predicted"/>
<dbReference type="PANTHER" id="PTHR46112:SF3">
    <property type="entry name" value="AMINOPEPTIDASE YPDF"/>
    <property type="match status" value="1"/>
</dbReference>
<dbReference type="SUPFAM" id="SSF53092">
    <property type="entry name" value="Creatinase/prolidase N-terminal domain"/>
    <property type="match status" value="1"/>
</dbReference>
<dbReference type="InterPro" id="IPR050659">
    <property type="entry name" value="Peptidase_M24B"/>
</dbReference>
<keyword evidence="3" id="KW-0378">Hydrolase</keyword>
<dbReference type="SUPFAM" id="SSF55920">
    <property type="entry name" value="Creatinase/aminopeptidase"/>
    <property type="match status" value="1"/>
</dbReference>
<keyword evidence="3" id="KW-0645">Protease</keyword>
<dbReference type="EMBL" id="FUYH01000015">
    <property type="protein sequence ID" value="SKA94044.1"/>
    <property type="molecule type" value="Genomic_DNA"/>
</dbReference>